<feature type="chain" id="PRO_5045765297" evidence="2">
    <location>
        <begin position="22"/>
        <end position="118"/>
    </location>
</feature>
<evidence type="ECO:0000313" key="4">
    <source>
        <dbReference type="Proteomes" id="UP001224644"/>
    </source>
</evidence>
<feature type="region of interest" description="Disordered" evidence="1">
    <location>
        <begin position="18"/>
        <end position="73"/>
    </location>
</feature>
<keyword evidence="4" id="KW-1185">Reference proteome</keyword>
<dbReference type="RefSeq" id="WP_238227662.1">
    <property type="nucleotide sequence ID" value="NZ_BPQD01000033.1"/>
</dbReference>
<gene>
    <name evidence="3" type="ORF">QWZ12_14790</name>
</gene>
<organism evidence="3 4">
    <name type="scientific">Methylobacterium adhaesivum</name>
    <dbReference type="NCBI Taxonomy" id="333297"/>
    <lineage>
        <taxon>Bacteria</taxon>
        <taxon>Pseudomonadati</taxon>
        <taxon>Pseudomonadota</taxon>
        <taxon>Alphaproteobacteria</taxon>
        <taxon>Hyphomicrobiales</taxon>
        <taxon>Methylobacteriaceae</taxon>
        <taxon>Methylobacterium</taxon>
    </lineage>
</organism>
<dbReference type="EMBL" id="JAUFPX010000013">
    <property type="protein sequence ID" value="MDN3591869.1"/>
    <property type="molecule type" value="Genomic_DNA"/>
</dbReference>
<comment type="caution">
    <text evidence="3">The sequence shown here is derived from an EMBL/GenBank/DDBJ whole genome shotgun (WGS) entry which is preliminary data.</text>
</comment>
<evidence type="ECO:0000313" key="3">
    <source>
        <dbReference type="EMBL" id="MDN3591869.1"/>
    </source>
</evidence>
<feature type="signal peptide" evidence="2">
    <location>
        <begin position="1"/>
        <end position="21"/>
    </location>
</feature>
<feature type="compositionally biased region" description="Gly residues" evidence="1">
    <location>
        <begin position="48"/>
        <end position="57"/>
    </location>
</feature>
<keyword evidence="2" id="KW-0732">Signal</keyword>
<feature type="compositionally biased region" description="Pro residues" evidence="1">
    <location>
        <begin position="23"/>
        <end position="47"/>
    </location>
</feature>
<reference evidence="4" key="1">
    <citation type="journal article" date="2019" name="Int. J. Syst. Evol. Microbiol.">
        <title>The Global Catalogue of Microorganisms (GCM) 10K type strain sequencing project: providing services to taxonomists for standard genome sequencing and annotation.</title>
        <authorList>
            <consortium name="The Broad Institute Genomics Platform"/>
            <consortium name="The Broad Institute Genome Sequencing Center for Infectious Disease"/>
            <person name="Wu L."/>
            <person name="Ma J."/>
        </authorList>
    </citation>
    <scope>NUCLEOTIDE SEQUENCE [LARGE SCALE GENOMIC DNA]</scope>
    <source>
        <strain evidence="4">CECT 7069</strain>
    </source>
</reference>
<dbReference type="Proteomes" id="UP001224644">
    <property type="component" value="Unassembled WGS sequence"/>
</dbReference>
<accession>A0ABT8BJE5</accession>
<sequence length="118" mass="11661">MNKTIALLSAAAILAASAAVAQPAPPPAGPRPGPEAGAPPPPPPPGGPHGGPRGPRGGPDAPPPPKAAHFRLERGDTALDVKCAADEPMRACADIALQLLDKLAALPAPPPPAQKSRD</sequence>
<name>A0ABT8BJE5_9HYPH</name>
<evidence type="ECO:0000256" key="1">
    <source>
        <dbReference type="SAM" id="MobiDB-lite"/>
    </source>
</evidence>
<proteinExistence type="predicted"/>
<protein>
    <submittedName>
        <fullName evidence="3">Uncharacterized protein</fullName>
    </submittedName>
</protein>
<evidence type="ECO:0000256" key="2">
    <source>
        <dbReference type="SAM" id="SignalP"/>
    </source>
</evidence>